<dbReference type="SUPFAM" id="SSF56300">
    <property type="entry name" value="Metallo-dependent phosphatases"/>
    <property type="match status" value="1"/>
</dbReference>
<dbReference type="Proteomes" id="UP001325680">
    <property type="component" value="Chromosome"/>
</dbReference>
<name>A0ABZ0W2S7_9BACT</name>
<evidence type="ECO:0000313" key="5">
    <source>
        <dbReference type="EMBL" id="WQD37537.1"/>
    </source>
</evidence>
<dbReference type="EMBL" id="CP139960">
    <property type="protein sequence ID" value="WQD37537.1"/>
    <property type="molecule type" value="Genomic_DNA"/>
</dbReference>
<evidence type="ECO:0000256" key="3">
    <source>
        <dbReference type="SAM" id="Phobius"/>
    </source>
</evidence>
<dbReference type="Pfam" id="PF00149">
    <property type="entry name" value="Metallophos"/>
    <property type="match status" value="1"/>
</dbReference>
<feature type="transmembrane region" description="Helical" evidence="3">
    <location>
        <begin position="6"/>
        <end position="25"/>
    </location>
</feature>
<feature type="transmembrane region" description="Helical" evidence="3">
    <location>
        <begin position="37"/>
        <end position="61"/>
    </location>
</feature>
<dbReference type="RefSeq" id="WP_114791681.1">
    <property type="nucleotide sequence ID" value="NZ_CP139960.1"/>
</dbReference>
<dbReference type="Gene3D" id="3.60.21.10">
    <property type="match status" value="1"/>
</dbReference>
<accession>A0ABZ0W2S7</accession>
<keyword evidence="3" id="KW-0812">Transmembrane</keyword>
<keyword evidence="3" id="KW-1133">Transmembrane helix</keyword>
<feature type="transmembrane region" description="Helical" evidence="3">
    <location>
        <begin position="73"/>
        <end position="94"/>
    </location>
</feature>
<protein>
    <submittedName>
        <fullName evidence="5">Metallophosphoesterase</fullName>
    </submittedName>
</protein>
<sequence>MRNGPFWWILIVAMILIDLYVFFSVRSLFVSSTKGRFIFTVAYWAFSAIALILLIFVLPYFQASEQHKALRSILFVLVFALFLGKLIGALFFFVDDLRRAVQWIAGKIFSPNNEISEIAGTTGDRISRSSFLTWLGIISGGTMFSSFIYGLSNKYNYQVKNIKIPFANLPAAFKGLKIVHISDIHTGSFTNYKAVNKGIDLILSQNPDLILFTGDLVNNKSDEVGEYQKIFGRLKAPMGVYSVLGNHDYGDYVQWKTQTEKAENLDALKKIHADMGWRLLLDEHLPLEKDNATIGLVGVQNISGRGSFHSYGSLAKAMQGAGNYPFKILMSHDPSHWDTEVSTKFTDVDLTLSGHTHGMQFGVEIPGFRWSPVQYVYKHWAGLYEQQQQKLYVNRGFGFIGYPGRVGILPEITVIELA</sequence>
<dbReference type="InterPro" id="IPR051158">
    <property type="entry name" value="Metallophosphoesterase_sf"/>
</dbReference>
<evidence type="ECO:0000256" key="1">
    <source>
        <dbReference type="ARBA" id="ARBA00022723"/>
    </source>
</evidence>
<feature type="transmembrane region" description="Helical" evidence="3">
    <location>
        <begin position="131"/>
        <end position="151"/>
    </location>
</feature>
<proteinExistence type="predicted"/>
<keyword evidence="6" id="KW-1185">Reference proteome</keyword>
<keyword evidence="2" id="KW-0378">Hydrolase</keyword>
<keyword evidence="3" id="KW-0472">Membrane</keyword>
<evidence type="ECO:0000313" key="6">
    <source>
        <dbReference type="Proteomes" id="UP001325680"/>
    </source>
</evidence>
<organism evidence="5 6">
    <name type="scientific">Niabella yanshanensis</name>
    <dbReference type="NCBI Taxonomy" id="577386"/>
    <lineage>
        <taxon>Bacteria</taxon>
        <taxon>Pseudomonadati</taxon>
        <taxon>Bacteroidota</taxon>
        <taxon>Chitinophagia</taxon>
        <taxon>Chitinophagales</taxon>
        <taxon>Chitinophagaceae</taxon>
        <taxon>Niabella</taxon>
    </lineage>
</organism>
<keyword evidence="1" id="KW-0479">Metal-binding</keyword>
<gene>
    <name evidence="5" type="ORF">U0035_17845</name>
</gene>
<dbReference type="InterPro" id="IPR029052">
    <property type="entry name" value="Metallo-depent_PP-like"/>
</dbReference>
<dbReference type="PANTHER" id="PTHR31302">
    <property type="entry name" value="TRANSMEMBRANE PROTEIN WITH METALLOPHOSPHOESTERASE DOMAIN-RELATED"/>
    <property type="match status" value="1"/>
</dbReference>
<evidence type="ECO:0000256" key="2">
    <source>
        <dbReference type="ARBA" id="ARBA00022801"/>
    </source>
</evidence>
<feature type="domain" description="Calcineurin-like phosphoesterase" evidence="4">
    <location>
        <begin position="176"/>
        <end position="358"/>
    </location>
</feature>
<reference evidence="5 6" key="1">
    <citation type="submission" date="2023-12" db="EMBL/GenBank/DDBJ databases">
        <title>Genome sequencing and assembly of bacterial species from a model synthetic community.</title>
        <authorList>
            <person name="Hogle S.L."/>
        </authorList>
    </citation>
    <scope>NUCLEOTIDE SEQUENCE [LARGE SCALE GENOMIC DNA]</scope>
    <source>
        <strain evidence="5 6">HAMBI_3031</strain>
    </source>
</reference>
<dbReference type="CDD" id="cd07385">
    <property type="entry name" value="MPP_YkuE_C"/>
    <property type="match status" value="1"/>
</dbReference>
<dbReference type="InterPro" id="IPR004843">
    <property type="entry name" value="Calcineurin-like_PHP"/>
</dbReference>
<dbReference type="PANTHER" id="PTHR31302:SF31">
    <property type="entry name" value="PHOSPHODIESTERASE YAEI"/>
    <property type="match status" value="1"/>
</dbReference>
<evidence type="ECO:0000259" key="4">
    <source>
        <dbReference type="Pfam" id="PF00149"/>
    </source>
</evidence>